<evidence type="ECO:0000259" key="5">
    <source>
        <dbReference type="Pfam" id="PF01850"/>
    </source>
</evidence>
<dbReference type="PANTHER" id="PTHR36173:SF2">
    <property type="entry name" value="RIBONUCLEASE VAPC16"/>
    <property type="match status" value="1"/>
</dbReference>
<keyword evidence="2" id="KW-0479">Metal-binding</keyword>
<organism evidence="6 7">
    <name type="scientific">Nocardioides eburneus</name>
    <dbReference type="NCBI Taxonomy" id="3231482"/>
    <lineage>
        <taxon>Bacteria</taxon>
        <taxon>Bacillati</taxon>
        <taxon>Actinomycetota</taxon>
        <taxon>Actinomycetes</taxon>
        <taxon>Propionibacteriales</taxon>
        <taxon>Nocardioidaceae</taxon>
        <taxon>Nocardioides</taxon>
    </lineage>
</organism>
<keyword evidence="4" id="KW-0460">Magnesium</keyword>
<evidence type="ECO:0000256" key="3">
    <source>
        <dbReference type="ARBA" id="ARBA00022801"/>
    </source>
</evidence>
<reference evidence="6 7" key="1">
    <citation type="submission" date="2024-07" db="EMBL/GenBank/DDBJ databases">
        <authorList>
            <person name="Lee S."/>
            <person name="Kang M."/>
        </authorList>
    </citation>
    <scope>NUCLEOTIDE SEQUENCE [LARGE SCALE GENOMIC DNA]</scope>
    <source>
        <strain evidence="6 7">DS6</strain>
    </source>
</reference>
<proteinExistence type="predicted"/>
<dbReference type="RefSeq" id="WP_367992505.1">
    <property type="nucleotide sequence ID" value="NZ_JBFPJR010000008.1"/>
</dbReference>
<accession>A0ABV3SWG2</accession>
<evidence type="ECO:0000313" key="6">
    <source>
        <dbReference type="EMBL" id="MEX0427280.1"/>
    </source>
</evidence>
<evidence type="ECO:0000256" key="2">
    <source>
        <dbReference type="ARBA" id="ARBA00022723"/>
    </source>
</evidence>
<dbReference type="Gene3D" id="3.40.50.1010">
    <property type="entry name" value="5'-nuclease"/>
    <property type="match status" value="1"/>
</dbReference>
<dbReference type="InterPro" id="IPR052919">
    <property type="entry name" value="TA_system_RNase"/>
</dbReference>
<dbReference type="Proteomes" id="UP001556631">
    <property type="component" value="Unassembled WGS sequence"/>
</dbReference>
<keyword evidence="7" id="KW-1185">Reference proteome</keyword>
<dbReference type="SUPFAM" id="SSF88723">
    <property type="entry name" value="PIN domain-like"/>
    <property type="match status" value="1"/>
</dbReference>
<comment type="caution">
    <text evidence="6">The sequence shown here is derived from an EMBL/GenBank/DDBJ whole genome shotgun (WGS) entry which is preliminary data.</text>
</comment>
<dbReference type="EMBL" id="JBFPJR010000008">
    <property type="protein sequence ID" value="MEX0427280.1"/>
    <property type="molecule type" value="Genomic_DNA"/>
</dbReference>
<dbReference type="Pfam" id="PF01850">
    <property type="entry name" value="PIN"/>
    <property type="match status" value="1"/>
</dbReference>
<dbReference type="InterPro" id="IPR029060">
    <property type="entry name" value="PIN-like_dom_sf"/>
</dbReference>
<evidence type="ECO:0000256" key="4">
    <source>
        <dbReference type="ARBA" id="ARBA00022842"/>
    </source>
</evidence>
<evidence type="ECO:0000313" key="7">
    <source>
        <dbReference type="Proteomes" id="UP001556631"/>
    </source>
</evidence>
<sequence>MTSILIDTHVALWLLDDSPRLGPRARALLTRADAVRLSAASTGELAIKASLGKLTLPDELPQALEAAGLLDLPVSRRHSLAATDARLPHKDPFDAILVTQARLERLTFLTADRKILDAWDEAVDARS</sequence>
<dbReference type="PANTHER" id="PTHR36173">
    <property type="entry name" value="RIBONUCLEASE VAPC16-RELATED"/>
    <property type="match status" value="1"/>
</dbReference>
<dbReference type="CDD" id="cd09872">
    <property type="entry name" value="PIN_Sll0205-like"/>
    <property type="match status" value="1"/>
</dbReference>
<keyword evidence="3" id="KW-0378">Hydrolase</keyword>
<gene>
    <name evidence="6" type="ORF">AB3X52_06590</name>
</gene>
<feature type="domain" description="PIN" evidence="5">
    <location>
        <begin position="4"/>
        <end position="115"/>
    </location>
</feature>
<name>A0ABV3SWG2_9ACTN</name>
<evidence type="ECO:0000256" key="1">
    <source>
        <dbReference type="ARBA" id="ARBA00022722"/>
    </source>
</evidence>
<keyword evidence="1" id="KW-0540">Nuclease</keyword>
<protein>
    <submittedName>
        <fullName evidence="6">Type II toxin-antitoxin system VapC family toxin</fullName>
    </submittedName>
</protein>
<dbReference type="InterPro" id="IPR041705">
    <property type="entry name" value="PIN_Sll0205"/>
</dbReference>
<dbReference type="InterPro" id="IPR002716">
    <property type="entry name" value="PIN_dom"/>
</dbReference>